<accession>A1ZZC7</accession>
<protein>
    <submittedName>
        <fullName evidence="1">Uncharacterized protein</fullName>
    </submittedName>
</protein>
<evidence type="ECO:0000313" key="1">
    <source>
        <dbReference type="EMBL" id="EAY24279.1"/>
    </source>
</evidence>
<dbReference type="AlphaFoldDB" id="A1ZZC7"/>
<dbReference type="Proteomes" id="UP000004095">
    <property type="component" value="Unassembled WGS sequence"/>
</dbReference>
<reference evidence="1 2" key="1">
    <citation type="submission" date="2007-01" db="EMBL/GenBank/DDBJ databases">
        <authorList>
            <person name="Haygood M."/>
            <person name="Podell S."/>
            <person name="Anderson C."/>
            <person name="Hopkinson B."/>
            <person name="Roe K."/>
            <person name="Barbeau K."/>
            <person name="Gaasterland T."/>
            <person name="Ferriera S."/>
            <person name="Johnson J."/>
            <person name="Kravitz S."/>
            <person name="Beeson K."/>
            <person name="Sutton G."/>
            <person name="Rogers Y.-H."/>
            <person name="Friedman R."/>
            <person name="Frazier M."/>
            <person name="Venter J.C."/>
        </authorList>
    </citation>
    <scope>NUCLEOTIDE SEQUENCE [LARGE SCALE GENOMIC DNA]</scope>
    <source>
        <strain evidence="1 2">ATCC 23134</strain>
    </source>
</reference>
<evidence type="ECO:0000313" key="2">
    <source>
        <dbReference type="Proteomes" id="UP000004095"/>
    </source>
</evidence>
<proteinExistence type="predicted"/>
<keyword evidence="2" id="KW-1185">Reference proteome</keyword>
<name>A1ZZC7_MICM2</name>
<dbReference type="EMBL" id="AAWS01000075">
    <property type="protein sequence ID" value="EAY24279.1"/>
    <property type="molecule type" value="Genomic_DNA"/>
</dbReference>
<comment type="caution">
    <text evidence="1">The sequence shown here is derived from an EMBL/GenBank/DDBJ whole genome shotgun (WGS) entry which is preliminary data.</text>
</comment>
<sequence length="82" mass="9262">MQSTDLNQEVQNIAIPQSIIDLFAQSLQARLEAFVFNGDILLECAQIEDYHQLANHLQASIFSLQAMLNEYELLGKLRQAQG</sequence>
<organism evidence="1 2">
    <name type="scientific">Microscilla marina ATCC 23134</name>
    <dbReference type="NCBI Taxonomy" id="313606"/>
    <lineage>
        <taxon>Bacteria</taxon>
        <taxon>Pseudomonadati</taxon>
        <taxon>Bacteroidota</taxon>
        <taxon>Cytophagia</taxon>
        <taxon>Cytophagales</taxon>
        <taxon>Microscillaceae</taxon>
        <taxon>Microscilla</taxon>
    </lineage>
</organism>
<dbReference type="RefSeq" id="WP_002705166.1">
    <property type="nucleotide sequence ID" value="NZ_AAWS01000075.1"/>
</dbReference>
<gene>
    <name evidence="1" type="ORF">M23134_03665</name>
</gene>